<accession>A0AB38FGM7</accession>
<dbReference type="Proteomes" id="UP000251211">
    <property type="component" value="Unassembled WGS sequence"/>
</dbReference>
<name>A0AB38FGM7_RHOWR</name>
<proteinExistence type="predicted"/>
<gene>
    <name evidence="1" type="ORF">NCTC13229_04295</name>
</gene>
<dbReference type="GO" id="GO:0006355">
    <property type="term" value="P:regulation of DNA-templated transcription"/>
    <property type="evidence" value="ECO:0007669"/>
    <property type="project" value="InterPro"/>
</dbReference>
<comment type="caution">
    <text evidence="1">The sequence shown here is derived from an EMBL/GenBank/DDBJ whole genome shotgun (WGS) entry which is preliminary data.</text>
</comment>
<dbReference type="InterPro" id="IPR010985">
    <property type="entry name" value="Ribbon_hlx_hlx"/>
</dbReference>
<dbReference type="EMBL" id="UAUI01000019">
    <property type="protein sequence ID" value="SPZ40798.1"/>
    <property type="molecule type" value="Genomic_DNA"/>
</dbReference>
<evidence type="ECO:0000313" key="1">
    <source>
        <dbReference type="EMBL" id="SPZ40798.1"/>
    </source>
</evidence>
<protein>
    <submittedName>
        <fullName evidence="1">Uncharacterized protein</fullName>
    </submittedName>
</protein>
<dbReference type="SUPFAM" id="SSF47598">
    <property type="entry name" value="Ribbon-helix-helix"/>
    <property type="match status" value="1"/>
</dbReference>
<evidence type="ECO:0000313" key="2">
    <source>
        <dbReference type="Proteomes" id="UP000251211"/>
    </source>
</evidence>
<reference evidence="1 2" key="1">
    <citation type="submission" date="2018-06" db="EMBL/GenBank/DDBJ databases">
        <authorList>
            <consortium name="Pathogen Informatics"/>
            <person name="Doyle S."/>
        </authorList>
    </citation>
    <scope>NUCLEOTIDE SEQUENCE [LARGE SCALE GENOMIC DNA]</scope>
    <source>
        <strain evidence="1 2">NCTC13229</strain>
    </source>
</reference>
<dbReference type="AlphaFoldDB" id="A0AB38FGM7"/>
<organism evidence="1 2">
    <name type="scientific">Rhodococcus wratislaviensis</name>
    <name type="common">Tsukamurella wratislaviensis</name>
    <dbReference type="NCBI Taxonomy" id="44752"/>
    <lineage>
        <taxon>Bacteria</taxon>
        <taxon>Bacillati</taxon>
        <taxon>Actinomycetota</taxon>
        <taxon>Actinomycetes</taxon>
        <taxon>Mycobacteriales</taxon>
        <taxon>Nocardiaceae</taxon>
        <taxon>Rhodococcus</taxon>
    </lineage>
</organism>
<sequence length="53" mass="5782">MATPLRNIRVSDELWQAAQAKAAQDGTTVTRVIVEALEAYTGADKIHVFPGNR</sequence>